<dbReference type="GO" id="GO:0009055">
    <property type="term" value="F:electron transfer activity"/>
    <property type="evidence" value="ECO:0007669"/>
    <property type="project" value="InterPro"/>
</dbReference>
<feature type="domain" description="Cytochrome c" evidence="8">
    <location>
        <begin position="25"/>
        <end position="105"/>
    </location>
</feature>
<feature type="signal peptide" evidence="7">
    <location>
        <begin position="1"/>
        <end position="24"/>
    </location>
</feature>
<keyword evidence="4" id="KW-0249">Electron transport</keyword>
<keyword evidence="5 6" id="KW-0408">Iron</keyword>
<reference evidence="9 10" key="1">
    <citation type="journal article" date="2013" name="ISME J.">
        <title>Comparative genomics of pathogenic lineages of Vibrio nigripulchritudo identifies virulence-associated traits.</title>
        <authorList>
            <person name="Goudenege D."/>
            <person name="Labreuche Y."/>
            <person name="Krin E."/>
            <person name="Ansquer D."/>
            <person name="Mangenot S."/>
            <person name="Calteau A."/>
            <person name="Medigue C."/>
            <person name="Mazel D."/>
            <person name="Polz M.F."/>
            <person name="Le Roux F."/>
        </authorList>
    </citation>
    <scope>NUCLEOTIDE SEQUENCE [LARGE SCALE GENOMIC DNA]</scope>
    <source>
        <strain evidence="9 10">SOn1</strain>
    </source>
</reference>
<dbReference type="PROSITE" id="PS51007">
    <property type="entry name" value="CYTC"/>
    <property type="match status" value="1"/>
</dbReference>
<keyword evidence="1" id="KW-0813">Transport</keyword>
<proteinExistence type="predicted"/>
<dbReference type="EMBL" id="CAOF01000075">
    <property type="protein sequence ID" value="CCO46073.1"/>
    <property type="molecule type" value="Genomic_DNA"/>
</dbReference>
<sequence>MRRSLYIVTLSLFTSFFYPLPSFAGDPEMGKLKSSSCVFCHATNPDVETVHPSLLGKDAQALIEAMETYKNGDRKGAMADMMRAQLQHMDSNDIADIAAFYAELK</sequence>
<organism evidence="9 10">
    <name type="scientific">Vibrio nigripulchritudo SOn1</name>
    <dbReference type="NCBI Taxonomy" id="1238450"/>
    <lineage>
        <taxon>Bacteria</taxon>
        <taxon>Pseudomonadati</taxon>
        <taxon>Pseudomonadota</taxon>
        <taxon>Gammaproteobacteria</taxon>
        <taxon>Vibrionales</taxon>
        <taxon>Vibrionaceae</taxon>
        <taxon>Vibrio</taxon>
    </lineage>
</organism>
<dbReference type="Proteomes" id="UP000018211">
    <property type="component" value="Unassembled WGS sequence"/>
</dbReference>
<dbReference type="SUPFAM" id="SSF46626">
    <property type="entry name" value="Cytochrome c"/>
    <property type="match status" value="1"/>
</dbReference>
<dbReference type="AlphaFoldDB" id="A0AAV2VNF2"/>
<evidence type="ECO:0000256" key="2">
    <source>
        <dbReference type="ARBA" id="ARBA00022617"/>
    </source>
</evidence>
<evidence type="ECO:0000256" key="1">
    <source>
        <dbReference type="ARBA" id="ARBA00022448"/>
    </source>
</evidence>
<keyword evidence="2 6" id="KW-0349">Heme</keyword>
<evidence type="ECO:0000256" key="7">
    <source>
        <dbReference type="SAM" id="SignalP"/>
    </source>
</evidence>
<feature type="chain" id="PRO_5043696633" evidence="7">
    <location>
        <begin position="25"/>
        <end position="105"/>
    </location>
</feature>
<keyword evidence="3 6" id="KW-0479">Metal-binding</keyword>
<evidence type="ECO:0000256" key="6">
    <source>
        <dbReference type="PROSITE-ProRule" id="PRU00433"/>
    </source>
</evidence>
<accession>A0AAV2VNF2</accession>
<dbReference type="InterPro" id="IPR009056">
    <property type="entry name" value="Cyt_c-like_dom"/>
</dbReference>
<dbReference type="Gene3D" id="1.10.760.10">
    <property type="entry name" value="Cytochrome c-like domain"/>
    <property type="match status" value="1"/>
</dbReference>
<dbReference type="PANTHER" id="PTHR33751">
    <property type="entry name" value="CBB3-TYPE CYTOCHROME C OXIDASE SUBUNIT FIXP"/>
    <property type="match status" value="1"/>
</dbReference>
<dbReference type="PANTHER" id="PTHR33751:SF9">
    <property type="entry name" value="CYTOCHROME C4"/>
    <property type="match status" value="1"/>
</dbReference>
<dbReference type="GO" id="GO:0020037">
    <property type="term" value="F:heme binding"/>
    <property type="evidence" value="ECO:0007669"/>
    <property type="project" value="InterPro"/>
</dbReference>
<evidence type="ECO:0000256" key="4">
    <source>
        <dbReference type="ARBA" id="ARBA00022982"/>
    </source>
</evidence>
<evidence type="ECO:0000313" key="10">
    <source>
        <dbReference type="Proteomes" id="UP000018211"/>
    </source>
</evidence>
<dbReference type="InterPro" id="IPR036909">
    <property type="entry name" value="Cyt_c-like_dom_sf"/>
</dbReference>
<keyword evidence="7" id="KW-0732">Signal</keyword>
<protein>
    <submittedName>
        <fullName evidence="9">Cytochrome c</fullName>
    </submittedName>
</protein>
<evidence type="ECO:0000256" key="3">
    <source>
        <dbReference type="ARBA" id="ARBA00022723"/>
    </source>
</evidence>
<dbReference type="GO" id="GO:0046872">
    <property type="term" value="F:metal ion binding"/>
    <property type="evidence" value="ECO:0007669"/>
    <property type="project" value="UniProtKB-KW"/>
</dbReference>
<evidence type="ECO:0000259" key="8">
    <source>
        <dbReference type="PROSITE" id="PS51007"/>
    </source>
</evidence>
<comment type="caution">
    <text evidence="9">The sequence shown here is derived from an EMBL/GenBank/DDBJ whole genome shotgun (WGS) entry which is preliminary data.</text>
</comment>
<gene>
    <name evidence="9" type="ORF">VIBNISOn1_1660013</name>
</gene>
<evidence type="ECO:0000256" key="5">
    <source>
        <dbReference type="ARBA" id="ARBA00023004"/>
    </source>
</evidence>
<evidence type="ECO:0000313" key="9">
    <source>
        <dbReference type="EMBL" id="CCO46073.1"/>
    </source>
</evidence>
<dbReference type="InterPro" id="IPR050597">
    <property type="entry name" value="Cytochrome_c_Oxidase_Subunit"/>
</dbReference>
<name>A0AAV2VNF2_9VIBR</name>